<proteinExistence type="predicted"/>
<accession>A0A0L7L2V3</accession>
<name>A0A0L7L2V3_OPEBR</name>
<reference evidence="1 2" key="1">
    <citation type="journal article" date="2015" name="Genome Biol. Evol.">
        <title>The genome of winter moth (Operophtera brumata) provides a genomic perspective on sexual dimorphism and phenology.</title>
        <authorList>
            <person name="Derks M.F."/>
            <person name="Smit S."/>
            <person name="Salis L."/>
            <person name="Schijlen E."/>
            <person name="Bossers A."/>
            <person name="Mateman C."/>
            <person name="Pijl A.S."/>
            <person name="de Ridder D."/>
            <person name="Groenen M.A."/>
            <person name="Visser M.E."/>
            <person name="Megens H.J."/>
        </authorList>
    </citation>
    <scope>NUCLEOTIDE SEQUENCE [LARGE SCALE GENOMIC DNA]</scope>
    <source>
        <strain evidence="1">WM2013NL</strain>
        <tissue evidence="1">Head and thorax</tissue>
    </source>
</reference>
<protein>
    <submittedName>
        <fullName evidence="1">Ionotropic glutamate receptor</fullName>
    </submittedName>
</protein>
<dbReference type="Proteomes" id="UP000037510">
    <property type="component" value="Unassembled WGS sequence"/>
</dbReference>
<organism evidence="1 2">
    <name type="scientific">Operophtera brumata</name>
    <name type="common">Winter moth</name>
    <name type="synonym">Phalaena brumata</name>
    <dbReference type="NCBI Taxonomy" id="104452"/>
    <lineage>
        <taxon>Eukaryota</taxon>
        <taxon>Metazoa</taxon>
        <taxon>Ecdysozoa</taxon>
        <taxon>Arthropoda</taxon>
        <taxon>Hexapoda</taxon>
        <taxon>Insecta</taxon>
        <taxon>Pterygota</taxon>
        <taxon>Neoptera</taxon>
        <taxon>Endopterygota</taxon>
        <taxon>Lepidoptera</taxon>
        <taxon>Glossata</taxon>
        <taxon>Ditrysia</taxon>
        <taxon>Geometroidea</taxon>
        <taxon>Geometridae</taxon>
        <taxon>Larentiinae</taxon>
        <taxon>Operophtera</taxon>
    </lineage>
</organism>
<dbReference type="EMBL" id="JTDY01003320">
    <property type="protein sequence ID" value="KOB69750.1"/>
    <property type="molecule type" value="Genomic_DNA"/>
</dbReference>
<evidence type="ECO:0000313" key="1">
    <source>
        <dbReference type="EMBL" id="KOB69750.1"/>
    </source>
</evidence>
<keyword evidence="1" id="KW-0675">Receptor</keyword>
<gene>
    <name evidence="1" type="ORF">OBRU01_14114</name>
</gene>
<dbReference type="AlphaFoldDB" id="A0A0L7L2V3"/>
<comment type="caution">
    <text evidence="1">The sequence shown here is derived from an EMBL/GenBank/DDBJ whole genome shotgun (WGS) entry which is preliminary data.</text>
</comment>
<evidence type="ECO:0000313" key="2">
    <source>
        <dbReference type="Proteomes" id="UP000037510"/>
    </source>
</evidence>
<keyword evidence="2" id="KW-1185">Reference proteome</keyword>
<sequence>MSLRLKRKNLQASLLPSQRRVKSNGVKEAAGSISLAVDRGARRREEPRVPRYLPAYTPDVSHLVV</sequence>